<proteinExistence type="predicted"/>
<dbReference type="STRING" id="272560.BPSL0548"/>
<dbReference type="InterPro" id="IPR011990">
    <property type="entry name" value="TPR-like_helical_dom_sf"/>
</dbReference>
<dbReference type="PATRIC" id="fig|272560.6.peg.612"/>
<organism evidence="2 3">
    <name type="scientific">Burkholderia pseudomallei (strain K96243)</name>
    <dbReference type="NCBI Taxonomy" id="272560"/>
    <lineage>
        <taxon>Bacteria</taxon>
        <taxon>Pseudomonadati</taxon>
        <taxon>Pseudomonadota</taxon>
        <taxon>Betaproteobacteria</taxon>
        <taxon>Burkholderiales</taxon>
        <taxon>Burkholderiaceae</taxon>
        <taxon>Burkholderia</taxon>
        <taxon>pseudomallei group</taxon>
    </lineage>
</organism>
<dbReference type="eggNOG" id="COG0782">
    <property type="taxonomic scope" value="Bacteria"/>
</dbReference>
<accession>Q63XJ2</accession>
<dbReference type="SUPFAM" id="SSF48452">
    <property type="entry name" value="TPR-like"/>
    <property type="match status" value="1"/>
</dbReference>
<gene>
    <name evidence="2" type="ordered locus">BPSL0548</name>
</gene>
<dbReference type="Gene3D" id="1.25.40.10">
    <property type="entry name" value="Tetratricopeptide repeat domain"/>
    <property type="match status" value="1"/>
</dbReference>
<feature type="domain" description="PIN" evidence="1">
    <location>
        <begin position="999"/>
        <end position="1135"/>
    </location>
</feature>
<sequence>MVSEERRSIYMRTFTLEIVKPKHAEDFEDYCAEIYSVVFEDPTPKRNGRTGQSQGGVDIFVEPRVGKRKGIQCKRYYETKVTEKVIADEVVAADKAGWSIGELIVATTAASDSKLVKYAQDLTDARAESGKFKVSIEFWDDICNHIKRHAILQKKYSPNSPGGVYDDIRTSSEKTHSTVVETNELVSALSSKLDSLMTQVGGHAFVSSLVTNENNTVSRQLDKVAEFIKEMSYSGASALLSVIFDEFSSLNERQKARWYLLSGIVDWHAGDVSGAVQKFDTAYETYPDDDRVASGKVRGLLLSDHLDDAFDIAERARSRFPDSAHVWLAWANTKIALKQFLAEADLPRKFEGNADALQMMAISFHDAGNRALSLTYADRALHADGAGFYTWTNVLFIATDFASKDPFLASMGLLPPEVARTLQAVCECFEPRDERLWRKEIGPLVSDAAANLAVGRLLLGDALACLKICEEAGVFGESALKLAAPRVYAYHELGDLKKVVEVGAPHLKDMHISAQMMVGESAAILGMPELVRDIAESNAVATDSDAAKTAQALMWIALRNSGDSSSATDLLDKHDFKVETAPILLNAAARIYLAVGQQEKAAMLGGKIAALVTTASAQPVKIQAADTLTALGNYKAAISLLTSVPNANLSRGLQTRLLEAYAKGGYRAKARSIVDSAPPDWFEDDAFVGMAILAAQQANDWHRLKPLALRQRDRCPTDARAWEFWYRVALQTLRPGEIRRAFGEAPLELSGDPKVIRRVALAEIQYGDRDLGMRRLYRLFRCNLDNANAAAGFITALLTADDIPWGAAPTAVSAGVAATLLREDGSPFTIVVDPADVGNLPQAQNYFPHDSGFAANFMGKGVGDVVTIRHQLGEETTYRVASLMPALRYLLGYAHELTENSVEPIPGFRTISFKNDDGGIDMSRIHSQLKRWSGAADVVIDGYRQGRLTVGLCAQLLGRSPVDIILSWGPSQPPLVVAEGRVTGGPERSNPPGSSSSCVLDCITLVELGLFKALSVLGLLPHPVVSQRAYDLLLIALDEAKDERSIGRAREIDGELAIVRYGPEDRQQRVAMLTSIIESVQRYCEVAPAYGPAEVPNNFLEFKGVLDDESYDAIALCLEKRAELVSIDARLRALALSGFEVSSVSPQAVIAHATQTGQLPLAEHRQYLMLSLLSNRTYISIASYDFLWMLSQAGYSSIVLDAWAEVIASSNTWFDSAVRVVCGVFRSLHLLDVQFGALACVVERLASAIYRHPAFRSVADEAMREALQHTVEEVYEAAPWHPTLTAALRQRADELSEFIAASLFRAKEVAEGKTAPTKHSLRSLYCLCRPILFEKQEALPNVDG</sequence>
<dbReference type="KEGG" id="bps:BPSL0548"/>
<reference evidence="2 3" key="1">
    <citation type="journal article" date="2004" name="Proc. Natl. Acad. Sci. U.S.A.">
        <title>Genomic plasticity of the causative agent of melioidosis, Burkholderia pseudomallei.</title>
        <authorList>
            <person name="Holden M.T.G."/>
            <person name="Titball R.W."/>
            <person name="Peacock S.J."/>
            <person name="Cerdeno-Tarraga A.M."/>
            <person name="Atkins T."/>
            <person name="Crossman L.C."/>
            <person name="Pitt T."/>
            <person name="Churcher C."/>
            <person name="Mungall K."/>
            <person name="Bentley S.D."/>
            <person name="Sebaihia M."/>
            <person name="Thomson N.R."/>
            <person name="Bason N."/>
            <person name="Beacham I.R."/>
            <person name="Brooks K."/>
            <person name="Brown K.A."/>
            <person name="Brown N.F."/>
            <person name="Challis G.L."/>
            <person name="Cherevach I."/>
            <person name="Chillingworth T."/>
            <person name="Cronin A."/>
            <person name="Crosset B."/>
            <person name="Davis P."/>
            <person name="DeShazer D."/>
            <person name="Feltwell T."/>
            <person name="Fraser A."/>
            <person name="Hance Z."/>
            <person name="Hauser H."/>
            <person name="Holroyd S."/>
            <person name="Jagels K."/>
            <person name="Keith K.E."/>
            <person name="Maddison M."/>
            <person name="Moule S."/>
            <person name="Price C."/>
            <person name="Quail M.A."/>
            <person name="Rabbinowitsch E."/>
            <person name="Rutherford K."/>
            <person name="Sanders M."/>
            <person name="Simmonds M."/>
            <person name="Songsivilai S."/>
            <person name="Stevens K."/>
            <person name="Tumapa S."/>
            <person name="Vesaratchavest M."/>
            <person name="Whitehead S."/>
            <person name="Yeats C."/>
            <person name="Barrell B.G."/>
            <person name="Oyston P.C.F."/>
            <person name="Parkhill J."/>
        </authorList>
    </citation>
    <scope>NUCLEOTIDE SEQUENCE [LARGE SCALE GENOMIC DNA]</scope>
    <source>
        <strain evidence="2 3">K96243</strain>
    </source>
</reference>
<keyword evidence="3" id="KW-1185">Reference proteome</keyword>
<dbReference type="Pfam" id="PF20698">
    <property type="entry name" value="PIN-TPR-GreABC"/>
    <property type="match status" value="1"/>
</dbReference>
<name>Q63XJ2_BURPS</name>
<dbReference type="InterPro" id="IPR048987">
    <property type="entry name" value="PIN-TPR-GreABC"/>
</dbReference>
<evidence type="ECO:0000259" key="1">
    <source>
        <dbReference type="Pfam" id="PF20698"/>
    </source>
</evidence>
<evidence type="ECO:0000313" key="2">
    <source>
        <dbReference type="EMBL" id="CAH34537.1"/>
    </source>
</evidence>
<evidence type="ECO:0000313" key="3">
    <source>
        <dbReference type="Proteomes" id="UP000000605"/>
    </source>
</evidence>
<dbReference type="Proteomes" id="UP000000605">
    <property type="component" value="Chromosome 1"/>
</dbReference>
<dbReference type="EMBL" id="BX571965">
    <property type="protein sequence ID" value="CAH34537.1"/>
    <property type="molecule type" value="Genomic_DNA"/>
</dbReference>
<dbReference type="eggNOG" id="COG0457">
    <property type="taxonomic scope" value="Bacteria"/>
</dbReference>
<protein>
    <recommendedName>
        <fullName evidence="1">PIN domain-containing protein</fullName>
    </recommendedName>
</protein>